<dbReference type="AlphaFoldDB" id="A0A410MHW5"/>
<organism evidence="1 2">
    <name type="scientific">Halobacillus litoralis</name>
    <dbReference type="NCBI Taxonomy" id="45668"/>
    <lineage>
        <taxon>Bacteria</taxon>
        <taxon>Bacillati</taxon>
        <taxon>Bacillota</taxon>
        <taxon>Bacilli</taxon>
        <taxon>Bacillales</taxon>
        <taxon>Bacillaceae</taxon>
        <taxon>Halobacillus</taxon>
    </lineage>
</organism>
<gene>
    <name evidence="1" type="ORF">HLI_19910</name>
</gene>
<dbReference type="Proteomes" id="UP000287756">
    <property type="component" value="Chromosome"/>
</dbReference>
<dbReference type="OrthoDB" id="2706699at2"/>
<dbReference type="KEGG" id="hli:HLI_19910"/>
<reference evidence="1 2" key="1">
    <citation type="submission" date="2018-01" db="EMBL/GenBank/DDBJ databases">
        <title>The whole genome sequencing and assembly of Halobacillus litoralis ERB031 strain.</title>
        <authorList>
            <person name="Lee S.-J."/>
            <person name="Park M.-K."/>
            <person name="Kim J.-Y."/>
            <person name="Lee Y.-J."/>
            <person name="Yi H."/>
            <person name="Bahn Y.-S."/>
            <person name="Kim J.F."/>
            <person name="Lee D.-W."/>
        </authorList>
    </citation>
    <scope>NUCLEOTIDE SEQUENCE [LARGE SCALE GENOMIC DNA]</scope>
    <source>
        <strain evidence="1 2">ERB 031</strain>
    </source>
</reference>
<sequence>MREWWESKRQVLRDKREGEGRYRFSDFITEVLCWVPELLIFPFRLLYWFVKGIGRLIGFILDLT</sequence>
<evidence type="ECO:0000313" key="1">
    <source>
        <dbReference type="EMBL" id="QAS54319.1"/>
    </source>
</evidence>
<proteinExistence type="predicted"/>
<name>A0A410MHW5_9BACI</name>
<dbReference type="EMBL" id="CP026118">
    <property type="protein sequence ID" value="QAS54319.1"/>
    <property type="molecule type" value="Genomic_DNA"/>
</dbReference>
<accession>A0A410MHW5</accession>
<protein>
    <submittedName>
        <fullName evidence="1">Uncharacterized protein</fullName>
    </submittedName>
</protein>
<evidence type="ECO:0000313" key="2">
    <source>
        <dbReference type="Proteomes" id="UP000287756"/>
    </source>
</evidence>